<keyword evidence="4" id="KW-1185">Reference proteome</keyword>
<evidence type="ECO:0000256" key="2">
    <source>
        <dbReference type="SAM" id="MobiDB-lite"/>
    </source>
</evidence>
<dbReference type="GO" id="GO:0004497">
    <property type="term" value="F:monooxygenase activity"/>
    <property type="evidence" value="ECO:0007669"/>
    <property type="project" value="TreeGrafter"/>
</dbReference>
<dbReference type="AlphaFoldDB" id="A0A8H7TC23"/>
<dbReference type="Proteomes" id="UP000664132">
    <property type="component" value="Unassembled WGS sequence"/>
</dbReference>
<dbReference type="SUPFAM" id="SSF51905">
    <property type="entry name" value="FAD/NAD(P)-binding domain"/>
    <property type="match status" value="1"/>
</dbReference>
<organism evidence="3 4">
    <name type="scientific">Cadophora malorum</name>
    <dbReference type="NCBI Taxonomy" id="108018"/>
    <lineage>
        <taxon>Eukaryota</taxon>
        <taxon>Fungi</taxon>
        <taxon>Dikarya</taxon>
        <taxon>Ascomycota</taxon>
        <taxon>Pezizomycotina</taxon>
        <taxon>Leotiomycetes</taxon>
        <taxon>Helotiales</taxon>
        <taxon>Ploettnerulaceae</taxon>
        <taxon>Cadophora</taxon>
    </lineage>
</organism>
<name>A0A8H7TC23_9HELO</name>
<evidence type="ECO:0000256" key="1">
    <source>
        <dbReference type="ARBA" id="ARBA00023002"/>
    </source>
</evidence>
<proteinExistence type="predicted"/>
<accession>A0A8H7TC23</accession>
<reference evidence="3" key="1">
    <citation type="submission" date="2021-02" db="EMBL/GenBank/DDBJ databases">
        <title>Genome sequence Cadophora malorum strain M34.</title>
        <authorList>
            <person name="Stefanovic E."/>
            <person name="Vu D."/>
            <person name="Scully C."/>
            <person name="Dijksterhuis J."/>
            <person name="Roader J."/>
            <person name="Houbraken J."/>
        </authorList>
    </citation>
    <scope>NUCLEOTIDE SEQUENCE</scope>
    <source>
        <strain evidence="3">M34</strain>
    </source>
</reference>
<gene>
    <name evidence="3" type="ORF">IFR04_010796</name>
</gene>
<evidence type="ECO:0000313" key="3">
    <source>
        <dbReference type="EMBL" id="KAG4416093.1"/>
    </source>
</evidence>
<dbReference type="InterPro" id="IPR036188">
    <property type="entry name" value="FAD/NAD-bd_sf"/>
</dbReference>
<dbReference type="PANTHER" id="PTHR43539:SF68">
    <property type="entry name" value="FLAVIN-BINDING MONOOXYGENASE-LIKE PROTEIN (AFU_ORTHOLOGUE AFUA_4G09220)"/>
    <property type="match status" value="1"/>
</dbReference>
<dbReference type="OrthoDB" id="74360at2759"/>
<dbReference type="EMBL" id="JAFJYH010000198">
    <property type="protein sequence ID" value="KAG4416093.1"/>
    <property type="molecule type" value="Genomic_DNA"/>
</dbReference>
<dbReference type="Gene3D" id="3.50.50.60">
    <property type="entry name" value="FAD/NAD(P)-binding domain"/>
    <property type="match status" value="2"/>
</dbReference>
<dbReference type="Pfam" id="PF13738">
    <property type="entry name" value="Pyr_redox_3"/>
    <property type="match status" value="1"/>
</dbReference>
<protein>
    <submittedName>
        <fullName evidence="3">Uncharacterized protein</fullName>
    </submittedName>
</protein>
<dbReference type="PANTHER" id="PTHR43539">
    <property type="entry name" value="FLAVIN-BINDING MONOOXYGENASE-LIKE PROTEIN (AFU_ORTHOLOGUE AFUA_4G09220)"/>
    <property type="match status" value="1"/>
</dbReference>
<evidence type="ECO:0000313" key="4">
    <source>
        <dbReference type="Proteomes" id="UP000664132"/>
    </source>
</evidence>
<feature type="region of interest" description="Disordered" evidence="2">
    <location>
        <begin position="1"/>
        <end position="24"/>
    </location>
</feature>
<keyword evidence="1" id="KW-0560">Oxidoreductase</keyword>
<dbReference type="InterPro" id="IPR050982">
    <property type="entry name" value="Auxin_biosynth/cation_transpt"/>
</dbReference>
<comment type="caution">
    <text evidence="3">The sequence shown here is derived from an EMBL/GenBank/DDBJ whole genome shotgun (WGS) entry which is preliminary data.</text>
</comment>
<dbReference type="GO" id="GO:0050660">
    <property type="term" value="F:flavin adenine dinucleotide binding"/>
    <property type="evidence" value="ECO:0007669"/>
    <property type="project" value="TreeGrafter"/>
</dbReference>
<sequence length="568" mass="62791">MDSNSLKSGEKRKEGTEYPQKVDLRSLFSQNPVPTIPPGTVDRASMSGDAPTNQALGVLEDLNEALTSGDSERLQNCFSPEQAYWKDQLALTWHLRTFMTPALISAALLETKELRDIEAQFELSGKAQFIPATPVLQFIDCTISFKTRLPAARSATFMEDLGHEHESRKLVYLQRRRDLLQFPGRALSCSETIETDAFIVGGGNGAISLAARLKTLGVESIMIDKIAHVGDNWALRYDCMRFHITTSFCELPYMVYDKELQSPHLLTKDELAQQVRRYVKAFQLNIITSAEIIETTQLPDKRWSVKFKSSAGVYNIIAHHLVQATGFGSQKPNLPTTKDEPLFSGISIHSKYYKSAKQLQNQGVSTVLVIGSANTAFDVLEDCYNAGLKPIMVVRSPTYICPLEHVTSKLGLGSYDDGVEAADQRFMTLPTILDGQLARDLFSYFASLEPDRYKDLDTAGFPVYDSLDPRAALVANLLEDGGGHYVDTGAIALIAERKVSIKANVEPTAFTATSLQFSDGSLLDADAVIWCTGYSDKNARDTASEIFKTEMDVDATWGVDEEGEIRGM</sequence>
<feature type="compositionally biased region" description="Basic and acidic residues" evidence="2">
    <location>
        <begin position="8"/>
        <end position="24"/>
    </location>
</feature>